<protein>
    <recommendedName>
        <fullName evidence="3">DUF1934 domain-containing protein</fullName>
    </recommendedName>
</protein>
<dbReference type="Pfam" id="PF09148">
    <property type="entry name" value="DUF1934"/>
    <property type="match status" value="1"/>
</dbReference>
<keyword evidence="2" id="KW-1185">Reference proteome</keyword>
<evidence type="ECO:0008006" key="3">
    <source>
        <dbReference type="Google" id="ProtNLM"/>
    </source>
</evidence>
<comment type="caution">
    <text evidence="1">The sequence shown here is derived from an EMBL/GenBank/DDBJ whole genome shotgun (WGS) entry which is preliminary data.</text>
</comment>
<dbReference type="Proteomes" id="UP001501734">
    <property type="component" value="Unassembled WGS sequence"/>
</dbReference>
<sequence length="139" mass="15979">MKVSLQTEIDDAHDKQQTTVEAKGELFETDRQTVIRFTEKSDEQSDVATMITIKSDQVSIKRSGAVEMNQQFRPAQITETIYRHQFGSIRMETETLDFRYKPLTSTNTTAELALDYSTKLDGEEERAHKLLLTIEEDKS</sequence>
<proteinExistence type="predicted"/>
<organism evidence="1 2">
    <name type="scientific">Amphibacillus indicireducens</name>
    <dbReference type="NCBI Taxonomy" id="1076330"/>
    <lineage>
        <taxon>Bacteria</taxon>
        <taxon>Bacillati</taxon>
        <taxon>Bacillota</taxon>
        <taxon>Bacilli</taxon>
        <taxon>Bacillales</taxon>
        <taxon>Bacillaceae</taxon>
        <taxon>Amphibacillus</taxon>
    </lineage>
</organism>
<name>A0ABP7W0B3_9BACI</name>
<evidence type="ECO:0000313" key="2">
    <source>
        <dbReference type="Proteomes" id="UP001501734"/>
    </source>
</evidence>
<dbReference type="SUPFAM" id="SSF50814">
    <property type="entry name" value="Lipocalins"/>
    <property type="match status" value="1"/>
</dbReference>
<gene>
    <name evidence="1" type="ORF">GCM10022410_23590</name>
</gene>
<dbReference type="Gene3D" id="2.40.128.20">
    <property type="match status" value="1"/>
</dbReference>
<dbReference type="EMBL" id="BAABDL010000131">
    <property type="protein sequence ID" value="GAA4078361.1"/>
    <property type="molecule type" value="Genomic_DNA"/>
</dbReference>
<dbReference type="InterPro" id="IPR015231">
    <property type="entry name" value="DUF1934"/>
</dbReference>
<evidence type="ECO:0000313" key="1">
    <source>
        <dbReference type="EMBL" id="GAA4078361.1"/>
    </source>
</evidence>
<accession>A0ABP7W0B3</accession>
<dbReference type="InterPro" id="IPR012674">
    <property type="entry name" value="Calycin"/>
</dbReference>
<reference evidence="2" key="1">
    <citation type="journal article" date="2019" name="Int. J. Syst. Evol. Microbiol.">
        <title>The Global Catalogue of Microorganisms (GCM) 10K type strain sequencing project: providing services to taxonomists for standard genome sequencing and annotation.</title>
        <authorList>
            <consortium name="The Broad Institute Genomics Platform"/>
            <consortium name="The Broad Institute Genome Sequencing Center for Infectious Disease"/>
            <person name="Wu L."/>
            <person name="Ma J."/>
        </authorList>
    </citation>
    <scope>NUCLEOTIDE SEQUENCE [LARGE SCALE GENOMIC DNA]</scope>
    <source>
        <strain evidence="2">JCM 17250</strain>
    </source>
</reference>